<comment type="caution">
    <text evidence="2">The sequence shown here is derived from an EMBL/GenBank/DDBJ whole genome shotgun (WGS) entry which is preliminary data.</text>
</comment>
<protein>
    <submittedName>
        <fullName evidence="2">Uncharacterized protein</fullName>
    </submittedName>
</protein>
<name>A0AAV7VD69_PLEWA</name>
<organism evidence="2 3">
    <name type="scientific">Pleurodeles waltl</name>
    <name type="common">Iberian ribbed newt</name>
    <dbReference type="NCBI Taxonomy" id="8319"/>
    <lineage>
        <taxon>Eukaryota</taxon>
        <taxon>Metazoa</taxon>
        <taxon>Chordata</taxon>
        <taxon>Craniata</taxon>
        <taxon>Vertebrata</taxon>
        <taxon>Euteleostomi</taxon>
        <taxon>Amphibia</taxon>
        <taxon>Batrachia</taxon>
        <taxon>Caudata</taxon>
        <taxon>Salamandroidea</taxon>
        <taxon>Salamandridae</taxon>
        <taxon>Pleurodelinae</taxon>
        <taxon>Pleurodeles</taxon>
    </lineage>
</organism>
<accession>A0AAV7VD69</accession>
<proteinExistence type="predicted"/>
<evidence type="ECO:0000313" key="2">
    <source>
        <dbReference type="EMBL" id="KAJ1198039.1"/>
    </source>
</evidence>
<keyword evidence="3" id="KW-1185">Reference proteome</keyword>
<reference evidence="2" key="1">
    <citation type="journal article" date="2022" name="bioRxiv">
        <title>Sequencing and chromosome-scale assembly of the giantPleurodeles waltlgenome.</title>
        <authorList>
            <person name="Brown T."/>
            <person name="Elewa A."/>
            <person name="Iarovenko S."/>
            <person name="Subramanian E."/>
            <person name="Araus A.J."/>
            <person name="Petzold A."/>
            <person name="Susuki M."/>
            <person name="Suzuki K.-i.T."/>
            <person name="Hayashi T."/>
            <person name="Toyoda A."/>
            <person name="Oliveira C."/>
            <person name="Osipova E."/>
            <person name="Leigh N.D."/>
            <person name="Simon A."/>
            <person name="Yun M.H."/>
        </authorList>
    </citation>
    <scope>NUCLEOTIDE SEQUENCE</scope>
    <source>
        <strain evidence="2">20211129_DDA</strain>
        <tissue evidence="2">Liver</tissue>
    </source>
</reference>
<sequence>MEEPSNTCDIFATWKVSPDLYGLTEALRPLQAGGVNAPGTWVPPPTVHFRDTPAETSAVGRSRDRGWIVRTREHGRHCCEASA</sequence>
<evidence type="ECO:0000313" key="3">
    <source>
        <dbReference type="Proteomes" id="UP001066276"/>
    </source>
</evidence>
<dbReference type="Proteomes" id="UP001066276">
    <property type="component" value="Chromosome 2_1"/>
</dbReference>
<dbReference type="EMBL" id="JANPWB010000003">
    <property type="protein sequence ID" value="KAJ1198039.1"/>
    <property type="molecule type" value="Genomic_DNA"/>
</dbReference>
<dbReference type="AlphaFoldDB" id="A0AAV7VD69"/>
<feature type="region of interest" description="Disordered" evidence="1">
    <location>
        <begin position="35"/>
        <end position="62"/>
    </location>
</feature>
<gene>
    <name evidence="2" type="ORF">NDU88_001883</name>
</gene>
<evidence type="ECO:0000256" key="1">
    <source>
        <dbReference type="SAM" id="MobiDB-lite"/>
    </source>
</evidence>